<dbReference type="PROSITE" id="PS50994">
    <property type="entry name" value="INTEGRASE"/>
    <property type="match status" value="1"/>
</dbReference>
<dbReference type="Gene3D" id="3.30.70.270">
    <property type="match status" value="1"/>
</dbReference>
<evidence type="ECO:0000313" key="3">
    <source>
        <dbReference type="WBParaSite" id="PSAMB.scaffold100size79852.g2079.t1"/>
    </source>
</evidence>
<dbReference type="SUPFAM" id="SSF53098">
    <property type="entry name" value="Ribonuclease H-like"/>
    <property type="match status" value="1"/>
</dbReference>
<dbReference type="InterPro" id="IPR001584">
    <property type="entry name" value="Integrase_cat-core"/>
</dbReference>
<dbReference type="InterPro" id="IPR040676">
    <property type="entry name" value="DUF5641"/>
</dbReference>
<dbReference type="InterPro" id="IPR043128">
    <property type="entry name" value="Rev_trsase/Diguanyl_cyclase"/>
</dbReference>
<dbReference type="InterPro" id="IPR041588">
    <property type="entry name" value="Integrase_H2C2"/>
</dbReference>
<dbReference type="Gene3D" id="3.30.420.10">
    <property type="entry name" value="Ribonuclease H-like superfamily/Ribonuclease H"/>
    <property type="match status" value="1"/>
</dbReference>
<accession>A0A914UGX5</accession>
<dbReference type="InterPro" id="IPR008737">
    <property type="entry name" value="DUF1758"/>
</dbReference>
<dbReference type="WBParaSite" id="PSAMB.scaffold100size79852.g2079.t1">
    <property type="protein sequence ID" value="PSAMB.scaffold100size79852.g2079.t1"/>
    <property type="gene ID" value="PSAMB.scaffold100size79852.g2079"/>
</dbReference>
<dbReference type="PANTHER" id="PTHR47331">
    <property type="entry name" value="PHD-TYPE DOMAIN-CONTAINING PROTEIN"/>
    <property type="match status" value="1"/>
</dbReference>
<organism evidence="2 3">
    <name type="scientific">Plectus sambesii</name>
    <dbReference type="NCBI Taxonomy" id="2011161"/>
    <lineage>
        <taxon>Eukaryota</taxon>
        <taxon>Metazoa</taxon>
        <taxon>Ecdysozoa</taxon>
        <taxon>Nematoda</taxon>
        <taxon>Chromadorea</taxon>
        <taxon>Plectida</taxon>
        <taxon>Plectina</taxon>
        <taxon>Plectoidea</taxon>
        <taxon>Plectidae</taxon>
        <taxon>Plectus</taxon>
    </lineage>
</organism>
<dbReference type="GO" id="GO:0003676">
    <property type="term" value="F:nucleic acid binding"/>
    <property type="evidence" value="ECO:0007669"/>
    <property type="project" value="InterPro"/>
</dbReference>
<proteinExistence type="predicted"/>
<dbReference type="Gene3D" id="1.10.340.70">
    <property type="match status" value="1"/>
</dbReference>
<sequence>MAVTEAEREDLVPQEGPVFNVYPAIHHINSHEDKKSIQDEVLLLSKEVVLSNPANPAWTHKTTAFFDVGSQLSFITTEVAEKLWLLPSNQEKLTISTFGEENPRKVHSNSFEVNMQHAEGTLRMKVSSFKKLTGHIVAPAENRKHSDATSLQGRQVSPGILIGADYFWDVINTSKARKLPSGFNMVDSKVGPMLCGKGHMTSMMAIQKHQDNTSSLDDTIEKFWRLEAIGVKDDPPVDDDDIALQQFQKNVCQKEGRYTVKWPWKEEQPELTSNYFTCVGRLQSTLKRLKEQPDLLQRYNAIMEEQQIKGIIEPVENLEEHGGLVHSLPHHPVLTPNKATTKLRIVYDTSAKAKQGAKSLNDCLYRGPLLTADLCGMLLRFRTYHIAIVADVEKAFLQLGLEKKDHDVVRFLWLKDVGKPWSADNLQVYRFCRVPFGVISSPFLLAATIHHHLQNHGLHQLETDVAREITNNIYADNVLMEAATTEEAKKKCQEAKGIFWDALMNLREFISNDPEVNKKFADVGQKPIVKFLGIPWNTRSDKITMQLPLIEEHNSTTKRHVLQAIASVFDPLGLLAPAIVPAKRFFQELWQKTYNWDQQLSPEDNKSWKKVAQALSDKKLELPRKIYENKEESSLTLHTFVDASAIAYAAAVYLRQETRLGVTVTLLYAKSRLCPIKRITIPRLELMAAVIGSRMTTFIMGQIQKPIQMITLWSDSKCVLGWIHSRSGMLPKFVANRVQEIQKLKMTNFRYVPTKENPADLGSRGITMDELKGNSLWWKGPAWLTDDPLKWPLPRIVNMDGMEEYKVENTELEDKLVASITLQPHPIIIHPDRYSSWQNMLVIMSMVLWLIKDKIVDHINSPQKGFWKWLKRVNNGRRCAETMSLAEEELLRQAQKGHPPEKGEVEGLGFQKDGRGLLICTGRLLNSSLPEEAKRPIYLPRKSRTTELLILHIHQRNFHCGTQHTLAQLRKQYWVPKGRTTVKAAVHKHCMACHRSNATPFALPMMPALPKERVTQAAPFKNTGLDYLGPMMVKNQDSREKLWVCLFTCLVTRAIHLEYVAEMTAEAFISAFRRFIARRGCPAVIISDNAKQFLLAEKTLNKLWSTTRQDGNVINYFAQERIKWKFIPELAPWHGGMYERMVAMVKKAYHAAIGCKLLTIEQFSTLLPEIEAIVNCRPLTYIGEDTTAGRILRPIDFILPHCQPGLPRLEEDYGEEEYKPDAPNTQDKLIKVWNKTLTTLDRFWEIWHADYLTSLRERQQRFHQEPRSRMHNAPQVGEVVLIRDDFVPRGLWRLGKVEEVTTSSDNEIRVAKVKVANGHILRRAINHLYPLEVSEASQELQEDNDQATATKQTSPAKIIPDQGRYNL</sequence>
<evidence type="ECO:0000259" key="1">
    <source>
        <dbReference type="PROSITE" id="PS50994"/>
    </source>
</evidence>
<reference evidence="3" key="1">
    <citation type="submission" date="2022-11" db="UniProtKB">
        <authorList>
            <consortium name="WormBaseParasite"/>
        </authorList>
    </citation>
    <scope>IDENTIFICATION</scope>
</reference>
<dbReference type="GO" id="GO:0015074">
    <property type="term" value="P:DNA integration"/>
    <property type="evidence" value="ECO:0007669"/>
    <property type="project" value="InterPro"/>
</dbReference>
<dbReference type="InterPro" id="IPR012337">
    <property type="entry name" value="RNaseH-like_sf"/>
</dbReference>
<dbReference type="Pfam" id="PF17921">
    <property type="entry name" value="Integrase_H2C2"/>
    <property type="match status" value="1"/>
</dbReference>
<dbReference type="InterPro" id="IPR036397">
    <property type="entry name" value="RNaseH_sf"/>
</dbReference>
<feature type="domain" description="Integrase catalytic" evidence="1">
    <location>
        <begin position="1015"/>
        <end position="1202"/>
    </location>
</feature>
<dbReference type="Proteomes" id="UP000887566">
    <property type="component" value="Unplaced"/>
</dbReference>
<dbReference type="PANTHER" id="PTHR47331:SF1">
    <property type="entry name" value="GAG-LIKE PROTEIN"/>
    <property type="match status" value="1"/>
</dbReference>
<dbReference type="InterPro" id="IPR043502">
    <property type="entry name" value="DNA/RNA_pol_sf"/>
</dbReference>
<dbReference type="Gene3D" id="3.10.10.10">
    <property type="entry name" value="HIV Type 1 Reverse Transcriptase, subunit A, domain 1"/>
    <property type="match status" value="1"/>
</dbReference>
<dbReference type="Pfam" id="PF05380">
    <property type="entry name" value="Peptidase_A17"/>
    <property type="match status" value="1"/>
</dbReference>
<dbReference type="Pfam" id="PF05585">
    <property type="entry name" value="DUF1758"/>
    <property type="match status" value="1"/>
</dbReference>
<dbReference type="SUPFAM" id="SSF56672">
    <property type="entry name" value="DNA/RNA polymerases"/>
    <property type="match status" value="1"/>
</dbReference>
<dbReference type="GO" id="GO:0042575">
    <property type="term" value="C:DNA polymerase complex"/>
    <property type="evidence" value="ECO:0007669"/>
    <property type="project" value="UniProtKB-ARBA"/>
</dbReference>
<dbReference type="Pfam" id="PF18701">
    <property type="entry name" value="DUF5641"/>
    <property type="match status" value="1"/>
</dbReference>
<dbReference type="InterPro" id="IPR008042">
    <property type="entry name" value="Retrotrans_Pao"/>
</dbReference>
<protein>
    <submittedName>
        <fullName evidence="3">Integrase catalytic domain-containing protein</fullName>
    </submittedName>
</protein>
<name>A0A914UGX5_9BILA</name>
<keyword evidence="2" id="KW-1185">Reference proteome</keyword>
<evidence type="ECO:0000313" key="2">
    <source>
        <dbReference type="Proteomes" id="UP000887566"/>
    </source>
</evidence>